<feature type="compositionally biased region" description="Low complexity" evidence="8">
    <location>
        <begin position="1097"/>
        <end position="1115"/>
    </location>
</feature>
<evidence type="ECO:0000256" key="5">
    <source>
        <dbReference type="ARBA" id="ARBA00022833"/>
    </source>
</evidence>
<dbReference type="InterPro" id="IPR000330">
    <property type="entry name" value="SNF2_N"/>
</dbReference>
<dbReference type="PROSITE" id="PS00518">
    <property type="entry name" value="ZF_RING_1"/>
    <property type="match status" value="1"/>
</dbReference>
<dbReference type="GO" id="GO:0016787">
    <property type="term" value="F:hydrolase activity"/>
    <property type="evidence" value="ECO:0007669"/>
    <property type="project" value="UniProtKB-KW"/>
</dbReference>
<keyword evidence="4" id="KW-0378">Hydrolase</keyword>
<dbReference type="GO" id="GO:0006974">
    <property type="term" value="P:DNA damage response"/>
    <property type="evidence" value="ECO:0007669"/>
    <property type="project" value="TreeGrafter"/>
</dbReference>
<dbReference type="InterPro" id="IPR017907">
    <property type="entry name" value="Znf_RING_CS"/>
</dbReference>
<name>A0A9P6MZ26_9FUNG</name>
<keyword evidence="6" id="KW-0067">ATP-binding</keyword>
<dbReference type="Gene3D" id="3.40.50.10810">
    <property type="entry name" value="Tandem AAA-ATPase domain"/>
    <property type="match status" value="1"/>
</dbReference>
<feature type="compositionally biased region" description="Basic and acidic residues" evidence="8">
    <location>
        <begin position="1290"/>
        <end position="1299"/>
    </location>
</feature>
<dbReference type="Proteomes" id="UP000703661">
    <property type="component" value="Unassembled WGS sequence"/>
</dbReference>
<dbReference type="Pfam" id="PF26021">
    <property type="entry name" value="Ferritin_C144_05"/>
    <property type="match status" value="1"/>
</dbReference>
<dbReference type="InterPro" id="IPR059033">
    <property type="entry name" value="C144_05_dom"/>
</dbReference>
<dbReference type="SMART" id="SM00184">
    <property type="entry name" value="RING"/>
    <property type="match status" value="1"/>
</dbReference>
<keyword evidence="1" id="KW-0479">Metal-binding</keyword>
<organism evidence="11 12">
    <name type="scientific">Entomortierella chlamydospora</name>
    <dbReference type="NCBI Taxonomy" id="101097"/>
    <lineage>
        <taxon>Eukaryota</taxon>
        <taxon>Fungi</taxon>
        <taxon>Fungi incertae sedis</taxon>
        <taxon>Mucoromycota</taxon>
        <taxon>Mortierellomycotina</taxon>
        <taxon>Mortierellomycetes</taxon>
        <taxon>Mortierellales</taxon>
        <taxon>Mortierellaceae</taxon>
        <taxon>Entomortierella</taxon>
    </lineage>
</organism>
<reference evidence="11" key="1">
    <citation type="journal article" date="2020" name="Fungal Divers.">
        <title>Resolving the Mortierellaceae phylogeny through synthesis of multi-gene phylogenetics and phylogenomics.</title>
        <authorList>
            <person name="Vandepol N."/>
            <person name="Liber J."/>
            <person name="Desiro A."/>
            <person name="Na H."/>
            <person name="Kennedy M."/>
            <person name="Barry K."/>
            <person name="Grigoriev I.V."/>
            <person name="Miller A.N."/>
            <person name="O'Donnell K."/>
            <person name="Stajich J.E."/>
            <person name="Bonito G."/>
        </authorList>
    </citation>
    <scope>NUCLEOTIDE SEQUENCE</scope>
    <source>
        <strain evidence="11">NRRL 2769</strain>
    </source>
</reference>
<evidence type="ECO:0000256" key="4">
    <source>
        <dbReference type="ARBA" id="ARBA00022801"/>
    </source>
</evidence>
<keyword evidence="5" id="KW-0862">Zinc</keyword>
<dbReference type="PANTHER" id="PTHR45865">
    <property type="entry name" value="E3 UBIQUITIN-PROTEIN LIGASE SHPRH FAMILY MEMBER"/>
    <property type="match status" value="1"/>
</dbReference>
<keyword evidence="3 7" id="KW-0863">Zinc-finger</keyword>
<dbReference type="PROSITE" id="PS50089">
    <property type="entry name" value="ZF_RING_2"/>
    <property type="match status" value="1"/>
</dbReference>
<evidence type="ECO:0000259" key="9">
    <source>
        <dbReference type="PROSITE" id="PS50089"/>
    </source>
</evidence>
<dbReference type="SUPFAM" id="SSF57850">
    <property type="entry name" value="RING/U-box"/>
    <property type="match status" value="1"/>
</dbReference>
<dbReference type="CDD" id="cd18070">
    <property type="entry name" value="DEXQc_SHPRH"/>
    <property type="match status" value="1"/>
</dbReference>
<dbReference type="InterPro" id="IPR049730">
    <property type="entry name" value="SNF2/RAD54-like_C"/>
</dbReference>
<dbReference type="InterPro" id="IPR038718">
    <property type="entry name" value="SNF2-like_sf"/>
</dbReference>
<dbReference type="GO" id="GO:0005634">
    <property type="term" value="C:nucleus"/>
    <property type="evidence" value="ECO:0007669"/>
    <property type="project" value="TreeGrafter"/>
</dbReference>
<keyword evidence="2" id="KW-0547">Nucleotide-binding</keyword>
<evidence type="ECO:0000256" key="6">
    <source>
        <dbReference type="ARBA" id="ARBA00022840"/>
    </source>
</evidence>
<dbReference type="EMBL" id="JAAAID010000393">
    <property type="protein sequence ID" value="KAG0018049.1"/>
    <property type="molecule type" value="Genomic_DNA"/>
</dbReference>
<evidence type="ECO:0008006" key="13">
    <source>
        <dbReference type="Google" id="ProtNLM"/>
    </source>
</evidence>
<sequence>MAMLGDDILAMRQDDPENLSWSRLTSRTASRSSTLFTAVFALQYTRQVLLEATLERVSDLSSLQINFKILLHRSLLSESLSFKGTIDTRMQDLLYFVFPPAAESSHPFTANAIKDLYSYLKPTDSTEPAQGIQPAHLIPQLLPFQKRSVAWCLKRECGIVNDAGEVEYAEPSFSEKLPLSWERISTPLGTSLLINRPCGLLCLENPDLVVNQPEPRGGILAEEMGLGKTVEMLALILLNRRKLDNHVGPNHRSDTISLEEQLSAAHLSETDQSASMDTTLDNQFTSSKTPLIKSGATLIITPPSIVHQWASEIENHAPTLRVFMYTEGSHESVTTQQLAQYDVVLTTYHILSKEVRYTNHYDRPRRYERQHVPRTSHFIAIDWWRVCLDEAQMIEGSSVSQAAAMALMVPRVMSWAVSGTPIRSNIEDLHSLLKFLNQEPIASNKRLWRLLTNINFRSTFISSHRRIMHRYAKRDVAQELALPPQIRVTYGIHFTEIERANYSEKWEQCLADCDVDIVNDNNEEVERLQSWFMRLRQICCHPQIGVRNGESLGKTNLRTVDEVLDVMVQQNTTQLYFKEKAKFIAKLKRAVLTARIHKNISVMELFKRLVDEAAHHVDTWKTKYEEQLAKRTRERRLQQRIENEKGKEVKHDTSEDDEDRAAIEILGKVKPGTDDSFGIALARHKEWLEQQHRILFFTAGFCHDLEMEEEETEYYNQAEEVRRNILTFLDQRFNKRLAAIKDNLIDITLDVEYVIPASAFTGGISLWRHLEQLEFVRGLLNRQLDILSRWRGDLVKRLTQPLMQDGEEGEQYQYSIDLQHTLESYLHFYGRMVLFRKDLVSGTRDTIAQYVTNLENQRERAAMVKRRENRIRKFKRKAYEEEEREEDLDTRLEMEMNELITPDLVSTLRSIRASIKSVANDDLRPVEERKMAEIEDLRLKDEQTRQVKMGLDLEKEIVDFRALTATRTAYYRQLQAISDTVRDIESADLEEDIDNCVAEESKLETDIVRLVSKRRYLDHLAATNQIEGQSEEERLCLICRSQYDLGLMTECGHVFCEHCLMEWTKNHSKCPSCNSLISRRRLTRVTMSGSVAEPETDLTLTSETSEGSSSPSASLQSKVYHVNNLRLVPETIRRMPIEDGYGSKIDSITRHISYLVREDPEAKCLVFSQWNNLLQLLSESLTKNRIGFVKLTGASVKTAVRQFKENQDKHVFMLHAKSQSAGLTLLSATHIFICEPLVNPVLQAQAVSRVHRIGQTKTTFVHYYLINNTVEIPCFDLFERKQAAASGASTHHDQNEDNHGSFTETSTSACSTIKDELDSDIATTASEVAKAQNQEGELVKLEDLKYCFRVQKQMNLQIEA</sequence>
<evidence type="ECO:0000256" key="3">
    <source>
        <dbReference type="ARBA" id="ARBA00022771"/>
    </source>
</evidence>
<feature type="domain" description="Helicase ATP-binding" evidence="10">
    <location>
        <begin position="209"/>
        <end position="439"/>
    </location>
</feature>
<dbReference type="Pfam" id="PF00271">
    <property type="entry name" value="Helicase_C"/>
    <property type="match status" value="1"/>
</dbReference>
<evidence type="ECO:0000256" key="2">
    <source>
        <dbReference type="ARBA" id="ARBA00022741"/>
    </source>
</evidence>
<dbReference type="CDD" id="cd18793">
    <property type="entry name" value="SF2_C_SNF"/>
    <property type="match status" value="1"/>
</dbReference>
<dbReference type="Pfam" id="PF13639">
    <property type="entry name" value="zf-RING_2"/>
    <property type="match status" value="1"/>
</dbReference>
<dbReference type="PROSITE" id="PS51192">
    <property type="entry name" value="HELICASE_ATP_BIND_1"/>
    <property type="match status" value="1"/>
</dbReference>
<evidence type="ECO:0000256" key="7">
    <source>
        <dbReference type="PROSITE-ProRule" id="PRU00175"/>
    </source>
</evidence>
<dbReference type="Gene3D" id="3.40.50.300">
    <property type="entry name" value="P-loop containing nucleotide triphosphate hydrolases"/>
    <property type="match status" value="1"/>
</dbReference>
<dbReference type="InterPro" id="IPR001841">
    <property type="entry name" value="Znf_RING"/>
</dbReference>
<dbReference type="InterPro" id="IPR014001">
    <property type="entry name" value="Helicase_ATP-bd"/>
</dbReference>
<evidence type="ECO:0000259" key="10">
    <source>
        <dbReference type="PROSITE" id="PS51192"/>
    </source>
</evidence>
<comment type="caution">
    <text evidence="11">The sequence shown here is derived from an EMBL/GenBank/DDBJ whole genome shotgun (WGS) entry which is preliminary data.</text>
</comment>
<dbReference type="InterPro" id="IPR052583">
    <property type="entry name" value="ATP-helicase/E3_Ub-Ligase"/>
</dbReference>
<dbReference type="GO" id="GO:0008270">
    <property type="term" value="F:zinc ion binding"/>
    <property type="evidence" value="ECO:0007669"/>
    <property type="project" value="UniProtKB-KW"/>
</dbReference>
<protein>
    <recommendedName>
        <fullName evidence="13">Snf2 family helicase</fullName>
    </recommendedName>
</protein>
<dbReference type="Pfam" id="PF00176">
    <property type="entry name" value="SNF2-rel_dom"/>
    <property type="match status" value="1"/>
</dbReference>
<dbReference type="PANTHER" id="PTHR45865:SF1">
    <property type="entry name" value="E3 UBIQUITIN-PROTEIN LIGASE SHPRH"/>
    <property type="match status" value="1"/>
</dbReference>
<keyword evidence="12" id="KW-1185">Reference proteome</keyword>
<evidence type="ECO:0000313" key="11">
    <source>
        <dbReference type="EMBL" id="KAG0018049.1"/>
    </source>
</evidence>
<evidence type="ECO:0000256" key="1">
    <source>
        <dbReference type="ARBA" id="ARBA00022723"/>
    </source>
</evidence>
<feature type="domain" description="RING-type" evidence="9">
    <location>
        <begin position="1036"/>
        <end position="1074"/>
    </location>
</feature>
<dbReference type="GO" id="GO:0000209">
    <property type="term" value="P:protein polyubiquitination"/>
    <property type="evidence" value="ECO:0007669"/>
    <property type="project" value="TreeGrafter"/>
</dbReference>
<dbReference type="InterPro" id="IPR001650">
    <property type="entry name" value="Helicase_C-like"/>
</dbReference>
<feature type="region of interest" description="Disordered" evidence="8">
    <location>
        <begin position="1287"/>
        <end position="1306"/>
    </location>
</feature>
<evidence type="ECO:0000313" key="12">
    <source>
        <dbReference type="Proteomes" id="UP000703661"/>
    </source>
</evidence>
<dbReference type="GO" id="GO:0061630">
    <property type="term" value="F:ubiquitin protein ligase activity"/>
    <property type="evidence" value="ECO:0007669"/>
    <property type="project" value="TreeGrafter"/>
</dbReference>
<dbReference type="SUPFAM" id="SSF52540">
    <property type="entry name" value="P-loop containing nucleoside triphosphate hydrolases"/>
    <property type="match status" value="2"/>
</dbReference>
<proteinExistence type="predicted"/>
<feature type="region of interest" description="Disordered" evidence="8">
    <location>
        <begin position="1088"/>
        <end position="1115"/>
    </location>
</feature>
<accession>A0A9P6MZ26</accession>
<dbReference type="CDD" id="cd16449">
    <property type="entry name" value="RING-HC"/>
    <property type="match status" value="1"/>
</dbReference>
<gene>
    <name evidence="11" type="ORF">BGZ80_007615</name>
</gene>
<dbReference type="GO" id="GO:0005524">
    <property type="term" value="F:ATP binding"/>
    <property type="evidence" value="ECO:0007669"/>
    <property type="project" value="InterPro"/>
</dbReference>
<dbReference type="InterPro" id="IPR013083">
    <property type="entry name" value="Znf_RING/FYVE/PHD"/>
</dbReference>
<dbReference type="SMART" id="SM00487">
    <property type="entry name" value="DEXDc"/>
    <property type="match status" value="1"/>
</dbReference>
<dbReference type="Gene3D" id="3.30.40.10">
    <property type="entry name" value="Zinc/RING finger domain, C3HC4 (zinc finger)"/>
    <property type="match status" value="1"/>
</dbReference>
<dbReference type="InterPro" id="IPR027417">
    <property type="entry name" value="P-loop_NTPase"/>
</dbReference>
<evidence type="ECO:0000256" key="8">
    <source>
        <dbReference type="SAM" id="MobiDB-lite"/>
    </source>
</evidence>